<accession>A0A5C5WG84</accession>
<protein>
    <recommendedName>
        <fullName evidence="3">DUF2513 domain-containing protein</fullName>
    </recommendedName>
</protein>
<evidence type="ECO:0000313" key="1">
    <source>
        <dbReference type="EMBL" id="TWT49115.1"/>
    </source>
</evidence>
<proteinExistence type="predicted"/>
<evidence type="ECO:0008006" key="3">
    <source>
        <dbReference type="Google" id="ProtNLM"/>
    </source>
</evidence>
<comment type="caution">
    <text evidence="1">The sequence shown here is derived from an EMBL/GenBank/DDBJ whole genome shotgun (WGS) entry which is preliminary data.</text>
</comment>
<organism evidence="1 2">
    <name type="scientific">Rubripirellula amarantea</name>
    <dbReference type="NCBI Taxonomy" id="2527999"/>
    <lineage>
        <taxon>Bacteria</taxon>
        <taxon>Pseudomonadati</taxon>
        <taxon>Planctomycetota</taxon>
        <taxon>Planctomycetia</taxon>
        <taxon>Pirellulales</taxon>
        <taxon>Pirellulaceae</taxon>
        <taxon>Rubripirellula</taxon>
    </lineage>
</organism>
<dbReference type="Pfam" id="PF10711">
    <property type="entry name" value="DUF2513"/>
    <property type="match status" value="1"/>
</dbReference>
<dbReference type="AlphaFoldDB" id="A0A5C5WG84"/>
<dbReference type="EMBL" id="SJPI01000003">
    <property type="protein sequence ID" value="TWT49115.1"/>
    <property type="molecule type" value="Genomic_DNA"/>
</dbReference>
<keyword evidence="2" id="KW-1185">Reference proteome</keyword>
<sequence>MKLVRLVLEFVEQHGSGRFKGKIPIEGYERDAIIYHLQLLADSGYVNLGQETLLNMGPLLLTWKGCDYLDELRRGEQGGTK</sequence>
<dbReference type="InterPro" id="IPR019650">
    <property type="entry name" value="DUF2513"/>
</dbReference>
<dbReference type="Proteomes" id="UP000316598">
    <property type="component" value="Unassembled WGS sequence"/>
</dbReference>
<evidence type="ECO:0000313" key="2">
    <source>
        <dbReference type="Proteomes" id="UP000316598"/>
    </source>
</evidence>
<name>A0A5C5WG84_9BACT</name>
<reference evidence="1 2" key="1">
    <citation type="submission" date="2019-02" db="EMBL/GenBank/DDBJ databases">
        <title>Deep-cultivation of Planctomycetes and their phenomic and genomic characterization uncovers novel biology.</title>
        <authorList>
            <person name="Wiegand S."/>
            <person name="Jogler M."/>
            <person name="Boedeker C."/>
            <person name="Pinto D."/>
            <person name="Vollmers J."/>
            <person name="Rivas-Marin E."/>
            <person name="Kohn T."/>
            <person name="Peeters S.H."/>
            <person name="Heuer A."/>
            <person name="Rast P."/>
            <person name="Oberbeckmann S."/>
            <person name="Bunk B."/>
            <person name="Jeske O."/>
            <person name="Meyerdierks A."/>
            <person name="Storesund J.E."/>
            <person name="Kallscheuer N."/>
            <person name="Luecker S."/>
            <person name="Lage O.M."/>
            <person name="Pohl T."/>
            <person name="Merkel B.J."/>
            <person name="Hornburger P."/>
            <person name="Mueller R.-W."/>
            <person name="Bruemmer F."/>
            <person name="Labrenz M."/>
            <person name="Spormann A.M."/>
            <person name="Op Den Camp H."/>
            <person name="Overmann J."/>
            <person name="Amann R."/>
            <person name="Jetten M.S.M."/>
            <person name="Mascher T."/>
            <person name="Medema M.H."/>
            <person name="Devos D.P."/>
            <person name="Kaster A.-K."/>
            <person name="Ovreas L."/>
            <person name="Rohde M."/>
            <person name="Galperin M.Y."/>
            <person name="Jogler C."/>
        </authorList>
    </citation>
    <scope>NUCLEOTIDE SEQUENCE [LARGE SCALE GENOMIC DNA]</scope>
    <source>
        <strain evidence="1 2">Pla22</strain>
    </source>
</reference>
<gene>
    <name evidence="1" type="ORF">Pla22_43070</name>
</gene>